<keyword evidence="1" id="KW-0732">Signal</keyword>
<dbReference type="SUPFAM" id="SSF50969">
    <property type="entry name" value="YVTN repeat-like/Quinoprotein amine dehydrogenase"/>
    <property type="match status" value="1"/>
</dbReference>
<feature type="signal peptide" evidence="1">
    <location>
        <begin position="1"/>
        <end position="28"/>
    </location>
</feature>
<reference evidence="3" key="1">
    <citation type="journal article" date="2019" name="Int. J. Syst. Evol. Microbiol.">
        <title>The Global Catalogue of Microorganisms (GCM) 10K type strain sequencing project: providing services to taxonomists for standard genome sequencing and annotation.</title>
        <authorList>
            <consortium name="The Broad Institute Genomics Platform"/>
            <consortium name="The Broad Institute Genome Sequencing Center for Infectious Disease"/>
            <person name="Wu L."/>
            <person name="Ma J."/>
        </authorList>
    </citation>
    <scope>NUCLEOTIDE SEQUENCE [LARGE SCALE GENOMIC DNA]</scope>
    <source>
        <strain evidence="3">JCM 16924</strain>
    </source>
</reference>
<comment type="caution">
    <text evidence="2">The sequence shown here is derived from an EMBL/GenBank/DDBJ whole genome shotgun (WGS) entry which is preliminary data.</text>
</comment>
<evidence type="ECO:0000313" key="3">
    <source>
        <dbReference type="Proteomes" id="UP001500456"/>
    </source>
</evidence>
<evidence type="ECO:0008006" key="4">
    <source>
        <dbReference type="Google" id="ProtNLM"/>
    </source>
</evidence>
<proteinExistence type="predicted"/>
<dbReference type="EMBL" id="BAAAZX010000013">
    <property type="protein sequence ID" value="GAA4002105.1"/>
    <property type="molecule type" value="Genomic_DNA"/>
</dbReference>
<accession>A0ABP7RUG2</accession>
<evidence type="ECO:0000313" key="2">
    <source>
        <dbReference type="EMBL" id="GAA4002105.1"/>
    </source>
</evidence>
<organism evidence="2 3">
    <name type="scientific">Streptomyces plumbiresistens</name>
    <dbReference type="NCBI Taxonomy" id="511811"/>
    <lineage>
        <taxon>Bacteria</taxon>
        <taxon>Bacillati</taxon>
        <taxon>Actinomycetota</taxon>
        <taxon>Actinomycetes</taxon>
        <taxon>Kitasatosporales</taxon>
        <taxon>Streptomycetaceae</taxon>
        <taxon>Streptomyces</taxon>
    </lineage>
</organism>
<dbReference type="Proteomes" id="UP001500456">
    <property type="component" value="Unassembled WGS sequence"/>
</dbReference>
<feature type="chain" id="PRO_5046143900" description="Ig-like domain repeat protein" evidence="1">
    <location>
        <begin position="29"/>
        <end position="662"/>
    </location>
</feature>
<sequence length="662" mass="69173">MGVYITVRRRTISTATALAVVFSSAVLAVGAAGPAVADSAKTLAVKSVGDIVVDGVHQRVYVSDPTGGKIVVTDYAGAVKATLSGLSGVSGLALSADSGQVYAAVKNGNRIVSVETGTYTQTASYPVGAAPGDLEVVDGRIWFAHGTDFGSLDVSGTEPVVHLAERGDVDFSGAFGMFLASDPAVPGVLVAGNGGDLAVYDVSADGATLRVKGDMDTAVKQLDLTPDGSQVLTSWGSPDNGYGIGAYSTTDLTERAGYPIDAYPNAVRVAPDGSVAGGSFSWYEPDVHIHRPGDPTPTREYDFPNTGDSSGADTLVDGALAWAPDASRVFAVSVNTHGTYTLRALTDPTKELPTLKVAAPATAERAKKLTVTGKLTSKTPLPAGTGLKVTRTDLESPSGKALAAVTTKADGSFSFPDTPPAGGKVTYKVSYAGDATHAPVSGSDAVQVSRKATTLTLNNNGKLYSYGKDVTFTAHLGTTYKNRTVAIYADPFGADKPKKLLKKAKVNSSGNLSATVDMTRDTAVTAVFDGDARSAPKTVKSTGYAQAKISTAVSKHYKTGKIGSTTYYYFRKNTDPRFTTTMNYYSGRQQRFQLQVYYQGSWYDSGSEYFALATNGKSAVNLEAPGESGIRARMRSSYINGSSGDSVNSTTHGAWKYFTFTN</sequence>
<protein>
    <recommendedName>
        <fullName evidence="4">Ig-like domain repeat protein</fullName>
    </recommendedName>
</protein>
<gene>
    <name evidence="2" type="ORF">GCM10022232_45990</name>
</gene>
<dbReference type="Gene3D" id="2.130.10.10">
    <property type="entry name" value="YVTN repeat-like/Quinoprotein amine dehydrogenase"/>
    <property type="match status" value="1"/>
</dbReference>
<name>A0ABP7RUG2_9ACTN</name>
<dbReference type="InterPro" id="IPR011044">
    <property type="entry name" value="Quino_amine_DH_bsu"/>
</dbReference>
<keyword evidence="3" id="KW-1185">Reference proteome</keyword>
<evidence type="ECO:0000256" key="1">
    <source>
        <dbReference type="SAM" id="SignalP"/>
    </source>
</evidence>
<dbReference type="InterPro" id="IPR015943">
    <property type="entry name" value="WD40/YVTN_repeat-like_dom_sf"/>
</dbReference>